<gene>
    <name evidence="6" type="ORF">P3T76_001484</name>
</gene>
<comment type="domain">
    <text evidence="5">The RxLR-dEER motif acts to carry the protein into the host cell cytoplasm through binding to cell surface phosphatidylinositol-3-phosphate.</text>
</comment>
<keyword evidence="3 5" id="KW-0964">Secreted</keyword>
<feature type="signal peptide" evidence="5">
    <location>
        <begin position="1"/>
        <end position="22"/>
    </location>
</feature>
<comment type="caution">
    <text evidence="6">The sequence shown here is derived from an EMBL/GenBank/DDBJ whole genome shotgun (WGS) entry which is preliminary data.</text>
</comment>
<evidence type="ECO:0000256" key="2">
    <source>
        <dbReference type="ARBA" id="ARBA00010400"/>
    </source>
</evidence>
<dbReference type="InterPro" id="IPR031825">
    <property type="entry name" value="RXLR"/>
</dbReference>
<dbReference type="AlphaFoldDB" id="A0AAD9GYL5"/>
<name>A0AAD9GYL5_9STRA</name>
<feature type="chain" id="PRO_5044988288" description="RxLR effector protein" evidence="5">
    <location>
        <begin position="23"/>
        <end position="75"/>
    </location>
</feature>
<dbReference type="Pfam" id="PF16810">
    <property type="entry name" value="RXLR"/>
    <property type="match status" value="1"/>
</dbReference>
<protein>
    <recommendedName>
        <fullName evidence="5">RxLR effector protein</fullName>
    </recommendedName>
</protein>
<comment type="subcellular location">
    <subcellularLocation>
        <location evidence="1 5">Secreted</location>
    </subcellularLocation>
</comment>
<evidence type="ECO:0000256" key="5">
    <source>
        <dbReference type="RuleBase" id="RU367124"/>
    </source>
</evidence>
<proteinExistence type="inferred from homology"/>
<sequence length="75" mass="8337">MRISVYLVILAAFAVLCRDALATTRTTDKRELLEPALSKNERKRSLRVGVIADEDSYAINEERVQASGISKVAKD</sequence>
<evidence type="ECO:0000313" key="6">
    <source>
        <dbReference type="EMBL" id="KAK1947474.1"/>
    </source>
</evidence>
<evidence type="ECO:0000256" key="4">
    <source>
        <dbReference type="ARBA" id="ARBA00022729"/>
    </source>
</evidence>
<dbReference type="EMBL" id="JASMQC010000002">
    <property type="protein sequence ID" value="KAK1947474.1"/>
    <property type="molecule type" value="Genomic_DNA"/>
</dbReference>
<evidence type="ECO:0000313" key="7">
    <source>
        <dbReference type="Proteomes" id="UP001259832"/>
    </source>
</evidence>
<comment type="similarity">
    <text evidence="2 5">Belongs to the RxLR effector family.</text>
</comment>
<comment type="function">
    <text evidence="5">Effector that suppresses plant defense responses during pathogen infection.</text>
</comment>
<evidence type="ECO:0000256" key="3">
    <source>
        <dbReference type="ARBA" id="ARBA00022525"/>
    </source>
</evidence>
<reference evidence="6" key="1">
    <citation type="submission" date="2023-08" db="EMBL/GenBank/DDBJ databases">
        <title>Reference Genome Resource for the Citrus Pathogen Phytophthora citrophthora.</title>
        <authorList>
            <person name="Moller H."/>
            <person name="Coetzee B."/>
            <person name="Rose L.J."/>
            <person name="Van Niekerk J.M."/>
        </authorList>
    </citation>
    <scope>NUCLEOTIDE SEQUENCE</scope>
    <source>
        <strain evidence="6">STE-U-9442</strain>
    </source>
</reference>
<dbReference type="Proteomes" id="UP001259832">
    <property type="component" value="Unassembled WGS sequence"/>
</dbReference>
<keyword evidence="7" id="KW-1185">Reference proteome</keyword>
<keyword evidence="4 5" id="KW-0732">Signal</keyword>
<accession>A0AAD9GYL5</accession>
<organism evidence="6 7">
    <name type="scientific">Phytophthora citrophthora</name>
    <dbReference type="NCBI Taxonomy" id="4793"/>
    <lineage>
        <taxon>Eukaryota</taxon>
        <taxon>Sar</taxon>
        <taxon>Stramenopiles</taxon>
        <taxon>Oomycota</taxon>
        <taxon>Peronosporomycetes</taxon>
        <taxon>Peronosporales</taxon>
        <taxon>Peronosporaceae</taxon>
        <taxon>Phytophthora</taxon>
    </lineage>
</organism>
<evidence type="ECO:0000256" key="1">
    <source>
        <dbReference type="ARBA" id="ARBA00004613"/>
    </source>
</evidence>